<evidence type="ECO:0000313" key="3">
    <source>
        <dbReference type="EMBL" id="ACZ40187.1"/>
    </source>
</evidence>
<feature type="transmembrane region" description="Helical" evidence="2">
    <location>
        <begin position="42"/>
        <end position="64"/>
    </location>
</feature>
<dbReference type="AlphaFoldDB" id="D1C8P4"/>
<name>D1C8P4_SPHTD</name>
<feature type="transmembrane region" description="Helical" evidence="2">
    <location>
        <begin position="114"/>
        <end position="132"/>
    </location>
</feature>
<feature type="transmembrane region" description="Helical" evidence="2">
    <location>
        <begin position="84"/>
        <end position="107"/>
    </location>
</feature>
<dbReference type="RefSeq" id="WP_012873225.1">
    <property type="nucleotide sequence ID" value="NC_013524.1"/>
</dbReference>
<reference evidence="4" key="1">
    <citation type="submission" date="2009-11" db="EMBL/GenBank/DDBJ databases">
        <title>The complete chromosome 2 of Sphaerobacter thermophilus DSM 20745.</title>
        <authorList>
            <person name="Lucas S."/>
            <person name="Copeland A."/>
            <person name="Lapidus A."/>
            <person name="Glavina del Rio T."/>
            <person name="Dalin E."/>
            <person name="Tice H."/>
            <person name="Bruce D."/>
            <person name="Goodwin L."/>
            <person name="Pitluck S."/>
            <person name="Kyrpides N."/>
            <person name="Mavromatis K."/>
            <person name="Ivanova N."/>
            <person name="Mikhailova N."/>
            <person name="LaButti K.M."/>
            <person name="Clum A."/>
            <person name="Sun H.I."/>
            <person name="Brettin T."/>
            <person name="Detter J.C."/>
            <person name="Han C."/>
            <person name="Larimer F."/>
            <person name="Land M."/>
            <person name="Hauser L."/>
            <person name="Markowitz V."/>
            <person name="Cheng J.F."/>
            <person name="Hugenholtz P."/>
            <person name="Woyke T."/>
            <person name="Wu D."/>
            <person name="Steenblock K."/>
            <person name="Schneider S."/>
            <person name="Pukall R."/>
            <person name="Goeker M."/>
            <person name="Klenk H.P."/>
            <person name="Eisen J.A."/>
        </authorList>
    </citation>
    <scope>NUCLEOTIDE SEQUENCE [LARGE SCALE GENOMIC DNA]</scope>
    <source>
        <strain evidence="4">ATCC 49802 / DSM 20745 / S 6022</strain>
    </source>
</reference>
<dbReference type="InParanoid" id="D1C8P4"/>
<dbReference type="HOGENOM" id="CLU_1531595_0_0_0"/>
<gene>
    <name evidence="3" type="ordered locus">Sthe_2773</name>
</gene>
<keyword evidence="2" id="KW-0812">Transmembrane</keyword>
<protein>
    <submittedName>
        <fullName evidence="3">Uncharacterized protein</fullName>
    </submittedName>
</protein>
<evidence type="ECO:0000256" key="1">
    <source>
        <dbReference type="SAM" id="MobiDB-lite"/>
    </source>
</evidence>
<organism evidence="3 4">
    <name type="scientific">Sphaerobacter thermophilus (strain ATCC 49802 / DSM 20745 / KCCM 41009 / NCIMB 13125 / S 6022)</name>
    <dbReference type="NCBI Taxonomy" id="479434"/>
    <lineage>
        <taxon>Bacteria</taxon>
        <taxon>Pseudomonadati</taxon>
        <taxon>Thermomicrobiota</taxon>
        <taxon>Thermomicrobia</taxon>
        <taxon>Sphaerobacterales</taxon>
        <taxon>Sphaerobacterineae</taxon>
        <taxon>Sphaerobacteraceae</taxon>
        <taxon>Sphaerobacter</taxon>
    </lineage>
</organism>
<feature type="region of interest" description="Disordered" evidence="1">
    <location>
        <begin position="1"/>
        <end position="33"/>
    </location>
</feature>
<evidence type="ECO:0000313" key="4">
    <source>
        <dbReference type="Proteomes" id="UP000002027"/>
    </source>
</evidence>
<keyword evidence="2" id="KW-1133">Transmembrane helix</keyword>
<dbReference type="KEGG" id="sti:Sthe_2773"/>
<proteinExistence type="predicted"/>
<feature type="transmembrane region" description="Helical" evidence="2">
    <location>
        <begin position="138"/>
        <end position="158"/>
    </location>
</feature>
<dbReference type="EMBL" id="CP001824">
    <property type="protein sequence ID" value="ACZ40187.1"/>
    <property type="molecule type" value="Genomic_DNA"/>
</dbReference>
<keyword evidence="4" id="KW-1185">Reference proteome</keyword>
<dbReference type="Proteomes" id="UP000002027">
    <property type="component" value="Chromosome 2"/>
</dbReference>
<reference evidence="3 4" key="2">
    <citation type="journal article" date="2010" name="Stand. Genomic Sci.">
        <title>Complete genome sequence of Desulfohalobium retbaense type strain (HR(100)).</title>
        <authorList>
            <person name="Spring S."/>
            <person name="Nolan M."/>
            <person name="Lapidus A."/>
            <person name="Glavina Del Rio T."/>
            <person name="Copeland A."/>
            <person name="Tice H."/>
            <person name="Cheng J.F."/>
            <person name="Lucas S."/>
            <person name="Land M."/>
            <person name="Chen F."/>
            <person name="Bruce D."/>
            <person name="Goodwin L."/>
            <person name="Pitluck S."/>
            <person name="Ivanova N."/>
            <person name="Mavromatis K."/>
            <person name="Mikhailova N."/>
            <person name="Pati A."/>
            <person name="Chen A."/>
            <person name="Palaniappan K."/>
            <person name="Hauser L."/>
            <person name="Chang Y.J."/>
            <person name="Jeffries C.D."/>
            <person name="Munk C."/>
            <person name="Kiss H."/>
            <person name="Chain P."/>
            <person name="Han C."/>
            <person name="Brettin T."/>
            <person name="Detter J.C."/>
            <person name="Schuler E."/>
            <person name="Goker M."/>
            <person name="Rohde M."/>
            <person name="Bristow J."/>
            <person name="Eisen J.A."/>
            <person name="Markowitz V."/>
            <person name="Hugenholtz P."/>
            <person name="Kyrpides N.C."/>
            <person name="Klenk H.P."/>
        </authorList>
    </citation>
    <scope>NUCLEOTIDE SEQUENCE [LARGE SCALE GENOMIC DNA]</scope>
    <source>
        <strain evidence="4">ATCC 49802 / DSM 20745 / S 6022</strain>
    </source>
</reference>
<sequence>MKPQADGADGHARPPWHPPDPLAGAQGDTQARSDMRKRHRRIATILLLLLEAAGLIATVVVLGQSVDWTLEEQRSEPSVLATDWVFLAGTGVPVAILAVLAAVALALRFSPGWTLAMLAQGLLLFNCLVTYFGQRLDVVYPLMVVGILLVLYLNSYAVRTALQPQQPAPEPRDGA</sequence>
<keyword evidence="2" id="KW-0472">Membrane</keyword>
<accession>D1C8P4</accession>
<evidence type="ECO:0000256" key="2">
    <source>
        <dbReference type="SAM" id="Phobius"/>
    </source>
</evidence>